<dbReference type="InterPro" id="IPR013325">
    <property type="entry name" value="RNA_pol_sigma_r2"/>
</dbReference>
<dbReference type="InterPro" id="IPR014284">
    <property type="entry name" value="RNA_pol_sigma-70_dom"/>
</dbReference>
<dbReference type="STRING" id="1307839.L21SP5_01855"/>
<dbReference type="GO" id="GO:0003677">
    <property type="term" value="F:DNA binding"/>
    <property type="evidence" value="ECO:0007669"/>
    <property type="project" value="InterPro"/>
</dbReference>
<keyword evidence="4" id="KW-0804">Transcription</keyword>
<dbReference type="PANTHER" id="PTHR43133">
    <property type="entry name" value="RNA POLYMERASE ECF-TYPE SIGMA FACTO"/>
    <property type="match status" value="1"/>
</dbReference>
<evidence type="ECO:0000259" key="6">
    <source>
        <dbReference type="Pfam" id="PF08281"/>
    </source>
</evidence>
<evidence type="ECO:0000256" key="4">
    <source>
        <dbReference type="ARBA" id="ARBA00023163"/>
    </source>
</evidence>
<dbReference type="RefSeq" id="WP_237214967.1">
    <property type="nucleotide sequence ID" value="NZ_CP013118.1"/>
</dbReference>
<gene>
    <name evidence="7" type="primary">fecI</name>
    <name evidence="7" type="ORF">L21SP5_01855</name>
</gene>
<evidence type="ECO:0000256" key="3">
    <source>
        <dbReference type="ARBA" id="ARBA00023082"/>
    </source>
</evidence>
<dbReference type="PANTHER" id="PTHR43133:SF46">
    <property type="entry name" value="RNA POLYMERASE SIGMA-70 FACTOR ECF SUBFAMILY"/>
    <property type="match status" value="1"/>
</dbReference>
<organism evidence="7 8">
    <name type="scientific">Salinivirga cyanobacteriivorans</name>
    <dbReference type="NCBI Taxonomy" id="1307839"/>
    <lineage>
        <taxon>Bacteria</taxon>
        <taxon>Pseudomonadati</taxon>
        <taxon>Bacteroidota</taxon>
        <taxon>Bacteroidia</taxon>
        <taxon>Bacteroidales</taxon>
        <taxon>Salinivirgaceae</taxon>
        <taxon>Salinivirga</taxon>
    </lineage>
</organism>
<name>A0A0S2HZK8_9BACT</name>
<evidence type="ECO:0000256" key="2">
    <source>
        <dbReference type="ARBA" id="ARBA00023015"/>
    </source>
</evidence>
<dbReference type="EMBL" id="CP013118">
    <property type="protein sequence ID" value="ALO15495.1"/>
    <property type="molecule type" value="Genomic_DNA"/>
</dbReference>
<evidence type="ECO:0000259" key="5">
    <source>
        <dbReference type="Pfam" id="PF04542"/>
    </source>
</evidence>
<dbReference type="SUPFAM" id="SSF88946">
    <property type="entry name" value="Sigma2 domain of RNA polymerase sigma factors"/>
    <property type="match status" value="1"/>
</dbReference>
<dbReference type="NCBIfam" id="TIGR02937">
    <property type="entry name" value="sigma70-ECF"/>
    <property type="match status" value="1"/>
</dbReference>
<comment type="similarity">
    <text evidence="1">Belongs to the sigma-70 factor family. ECF subfamily.</text>
</comment>
<dbReference type="Pfam" id="PF04542">
    <property type="entry name" value="Sigma70_r2"/>
    <property type="match status" value="1"/>
</dbReference>
<protein>
    <submittedName>
        <fullName evidence="7">Putative RNA polymerase sigma factor FecI</fullName>
    </submittedName>
</protein>
<dbReference type="Proteomes" id="UP000064893">
    <property type="component" value="Chromosome"/>
</dbReference>
<feature type="domain" description="RNA polymerase sigma factor 70 region 4 type 2" evidence="6">
    <location>
        <begin position="104"/>
        <end position="153"/>
    </location>
</feature>
<dbReference type="Pfam" id="PF08281">
    <property type="entry name" value="Sigma70_r4_2"/>
    <property type="match status" value="1"/>
</dbReference>
<accession>A0A0S2HZK8</accession>
<keyword evidence="2" id="KW-0805">Transcription regulation</keyword>
<dbReference type="CDD" id="cd06171">
    <property type="entry name" value="Sigma70_r4"/>
    <property type="match status" value="1"/>
</dbReference>
<dbReference type="InterPro" id="IPR013249">
    <property type="entry name" value="RNA_pol_sigma70_r4_t2"/>
</dbReference>
<dbReference type="SUPFAM" id="SSF88659">
    <property type="entry name" value="Sigma3 and sigma4 domains of RNA polymerase sigma factors"/>
    <property type="match status" value="1"/>
</dbReference>
<keyword evidence="3" id="KW-0731">Sigma factor</keyword>
<evidence type="ECO:0000256" key="1">
    <source>
        <dbReference type="ARBA" id="ARBA00010641"/>
    </source>
</evidence>
<dbReference type="Gene3D" id="1.10.1740.10">
    <property type="match status" value="1"/>
</dbReference>
<dbReference type="Gene3D" id="1.10.10.10">
    <property type="entry name" value="Winged helix-like DNA-binding domain superfamily/Winged helix DNA-binding domain"/>
    <property type="match status" value="1"/>
</dbReference>
<dbReference type="InterPro" id="IPR013324">
    <property type="entry name" value="RNA_pol_sigma_r3/r4-like"/>
</dbReference>
<feature type="domain" description="RNA polymerase sigma-70 region 2" evidence="5">
    <location>
        <begin position="9"/>
        <end position="74"/>
    </location>
</feature>
<proteinExistence type="inferred from homology"/>
<sequence length="163" mass="19211">MDKNEFKALFDLYFERVRNYIFYRSGDPELATDIAQETFMRIWEKQLDIHQGKEKALLFKIAGDIFVSNYRKQQIALKFATQSVQTNGDMTTDDQISYNELKAKYEQALSAMNEKQRVVFLMSRNDGLKYQEIASTLNISEKAVEKRMSKALEYLDKQLIHER</sequence>
<dbReference type="InterPro" id="IPR039425">
    <property type="entry name" value="RNA_pol_sigma-70-like"/>
</dbReference>
<reference evidence="7 8" key="1">
    <citation type="submission" date="2015-11" db="EMBL/GenBank/DDBJ databases">
        <title>Description and complete genome sequence of a novel strain predominating in hypersaline microbial mats and representing a new family of the Bacteriodetes phylum.</title>
        <authorList>
            <person name="Spring S."/>
            <person name="Bunk B."/>
            <person name="Sproer C."/>
            <person name="Klenk H.-P."/>
        </authorList>
    </citation>
    <scope>NUCLEOTIDE SEQUENCE [LARGE SCALE GENOMIC DNA]</scope>
    <source>
        <strain evidence="7 8">L21-Spi-D4</strain>
    </source>
</reference>
<dbReference type="GO" id="GO:0006352">
    <property type="term" value="P:DNA-templated transcription initiation"/>
    <property type="evidence" value="ECO:0007669"/>
    <property type="project" value="InterPro"/>
</dbReference>
<dbReference type="GO" id="GO:0016987">
    <property type="term" value="F:sigma factor activity"/>
    <property type="evidence" value="ECO:0007669"/>
    <property type="project" value="UniProtKB-KW"/>
</dbReference>
<dbReference type="InterPro" id="IPR007627">
    <property type="entry name" value="RNA_pol_sigma70_r2"/>
</dbReference>
<evidence type="ECO:0000313" key="7">
    <source>
        <dbReference type="EMBL" id="ALO15495.1"/>
    </source>
</evidence>
<keyword evidence="8" id="KW-1185">Reference proteome</keyword>
<evidence type="ECO:0000313" key="8">
    <source>
        <dbReference type="Proteomes" id="UP000064893"/>
    </source>
</evidence>
<dbReference type="AlphaFoldDB" id="A0A0S2HZK8"/>
<dbReference type="InterPro" id="IPR036388">
    <property type="entry name" value="WH-like_DNA-bd_sf"/>
</dbReference>
<dbReference type="KEGG" id="blq:L21SP5_01855"/>